<gene>
    <name evidence="1" type="ORF">VNI00_007558</name>
</gene>
<name>A0AAW0D4L7_9AGAR</name>
<proteinExistence type="predicted"/>
<dbReference type="Gene3D" id="3.40.50.1820">
    <property type="entry name" value="alpha/beta hydrolase"/>
    <property type="match status" value="1"/>
</dbReference>
<keyword evidence="2" id="KW-1185">Reference proteome</keyword>
<dbReference type="AlphaFoldDB" id="A0AAW0D4L7"/>
<protein>
    <submittedName>
        <fullName evidence="1">Uncharacterized protein</fullName>
    </submittedName>
</protein>
<reference evidence="1 2" key="1">
    <citation type="submission" date="2024-01" db="EMBL/GenBank/DDBJ databases">
        <title>A draft genome for a cacao thread blight-causing isolate of Paramarasmius palmivorus.</title>
        <authorList>
            <person name="Baruah I.K."/>
            <person name="Bukari Y."/>
            <person name="Amoako-Attah I."/>
            <person name="Meinhardt L.W."/>
            <person name="Bailey B.A."/>
            <person name="Cohen S.P."/>
        </authorList>
    </citation>
    <scope>NUCLEOTIDE SEQUENCE [LARGE SCALE GENOMIC DNA]</scope>
    <source>
        <strain evidence="1 2">GH-12</strain>
    </source>
</reference>
<dbReference type="Proteomes" id="UP001383192">
    <property type="component" value="Unassembled WGS sequence"/>
</dbReference>
<evidence type="ECO:0000313" key="2">
    <source>
        <dbReference type="Proteomes" id="UP001383192"/>
    </source>
</evidence>
<dbReference type="InterPro" id="IPR029058">
    <property type="entry name" value="AB_hydrolase_fold"/>
</dbReference>
<comment type="caution">
    <text evidence="1">The sequence shown here is derived from an EMBL/GenBank/DDBJ whole genome shotgun (WGS) entry which is preliminary data.</text>
</comment>
<sequence length="148" mass="16967">MSTIGTLNNVPYSSLILIDPPIQPKFTEIVSRPFVPPAQLEMIRKAAKVRKDVWSSRESARAWFATRAPWKIWDPKVLDLHLEYGLRELPTRTYPDKEGVTLTLTRDQEYAGFLYPDEAIESMHWLARLGTKIPIHCIFAGREVDATT</sequence>
<evidence type="ECO:0000313" key="1">
    <source>
        <dbReference type="EMBL" id="KAK7045725.1"/>
    </source>
</evidence>
<accession>A0AAW0D4L7</accession>
<organism evidence="1 2">
    <name type="scientific">Paramarasmius palmivorus</name>
    <dbReference type="NCBI Taxonomy" id="297713"/>
    <lineage>
        <taxon>Eukaryota</taxon>
        <taxon>Fungi</taxon>
        <taxon>Dikarya</taxon>
        <taxon>Basidiomycota</taxon>
        <taxon>Agaricomycotina</taxon>
        <taxon>Agaricomycetes</taxon>
        <taxon>Agaricomycetidae</taxon>
        <taxon>Agaricales</taxon>
        <taxon>Marasmiineae</taxon>
        <taxon>Marasmiaceae</taxon>
        <taxon>Paramarasmius</taxon>
    </lineage>
</organism>
<dbReference type="EMBL" id="JAYKXP010000024">
    <property type="protein sequence ID" value="KAK7045725.1"/>
    <property type="molecule type" value="Genomic_DNA"/>
</dbReference>